<dbReference type="NCBIfam" id="TIGR00398">
    <property type="entry name" value="metG"/>
    <property type="match status" value="1"/>
</dbReference>
<dbReference type="PROSITE" id="PS00178">
    <property type="entry name" value="AA_TRNA_LIGASE_I"/>
    <property type="match status" value="1"/>
</dbReference>
<dbReference type="InterPro" id="IPR023457">
    <property type="entry name" value="Met-tRNA_synth_2"/>
</dbReference>
<dbReference type="SUPFAM" id="SSF52374">
    <property type="entry name" value="Nucleotidylyl transferase"/>
    <property type="match status" value="1"/>
</dbReference>
<evidence type="ECO:0000256" key="9">
    <source>
        <dbReference type="HAMAP-Rule" id="MF_01228"/>
    </source>
</evidence>
<dbReference type="RefSeq" id="WP_121217827.1">
    <property type="nucleotide sequence ID" value="NZ_RBIG01000001.1"/>
</dbReference>
<dbReference type="Proteomes" id="UP000277424">
    <property type="component" value="Unassembled WGS sequence"/>
</dbReference>
<dbReference type="PANTHER" id="PTHR43326">
    <property type="entry name" value="METHIONYL-TRNA SYNTHETASE"/>
    <property type="match status" value="1"/>
</dbReference>
<dbReference type="InterPro" id="IPR041872">
    <property type="entry name" value="Anticodon_Met"/>
</dbReference>
<dbReference type="InterPro" id="IPR001412">
    <property type="entry name" value="aa-tRNA-synth_I_CS"/>
</dbReference>
<keyword evidence="5 9" id="KW-0547">Nucleotide-binding</keyword>
<dbReference type="EMBL" id="RBIG01000001">
    <property type="protein sequence ID" value="RKQ73092.1"/>
    <property type="molecule type" value="Genomic_DNA"/>
</dbReference>
<evidence type="ECO:0000256" key="2">
    <source>
        <dbReference type="ARBA" id="ARBA00004496"/>
    </source>
</evidence>
<dbReference type="CDD" id="cd07957">
    <property type="entry name" value="Anticodon_Ia_Met"/>
    <property type="match status" value="1"/>
</dbReference>
<keyword evidence="4 9" id="KW-0436">Ligase</keyword>
<dbReference type="Pfam" id="PF19303">
    <property type="entry name" value="Anticodon_3"/>
    <property type="match status" value="1"/>
</dbReference>
<gene>
    <name evidence="9" type="primary">metG</name>
    <name evidence="12" type="ORF">BCL74_0864</name>
</gene>
<sequence>MSGSAPKTFYITTAISYPNGAPHIGHAYEAIASDVIARFKRLDGYEVRFLTGTDEHGQKMQQTAAKAGITPRELADEMAPKFQNMVRHLNISNDDFIRTTEPRHYASVQELWGRMQAAGDIYLGKYGGWYSVRDEAYFGEDELTKQPDGTRLAPTGSPVEWVEEESYFFKLSAYQDRLLAYYEANPGFIQPDGRRNEVVSFVKAGLKDLSVSRTTFDWGVPVPGDPRHVMYVWVDALTNYITGLGYPDREGEAFRKFWPADVHVIGKDIVRFHAIYWPAFLMSADLPLPKRVFGHGFLTNRGEKMSKSVGNVIDPIAMADTYGVDQIRYFFCREVPFGQDGSYSHEALVNRINADLANDFGNLAQRSLSMIAKNCGGVAPEPGDFSDADKAILAQADGMLAKARAAMEDYEIHNMLAEVWALIGEANRYFAGEAPWALKKTDPKRMETVLYVTAELIRQAAILAQPATPTAAARMLDLLALPQEDRNFASLGAGGRLKPGTALPAPAPVFPRWVEEEAPKGEA</sequence>
<feature type="short sequence motif" description="'KMSKS' region" evidence="9">
    <location>
        <begin position="304"/>
        <end position="308"/>
    </location>
</feature>
<comment type="function">
    <text evidence="1 9">Is required not only for elongation of protein synthesis but also for the initiation of all mRNA translation through initiator tRNA(fMet) aminoacylation.</text>
</comment>
<dbReference type="EC" id="6.1.1.10" evidence="9"/>
<dbReference type="NCBIfam" id="NF008900">
    <property type="entry name" value="PRK12267.1"/>
    <property type="match status" value="1"/>
</dbReference>
<dbReference type="Gene3D" id="1.10.730.10">
    <property type="entry name" value="Isoleucyl-tRNA Synthetase, Domain 1"/>
    <property type="match status" value="1"/>
</dbReference>
<evidence type="ECO:0000313" key="13">
    <source>
        <dbReference type="Proteomes" id="UP000277424"/>
    </source>
</evidence>
<feature type="domain" description="Methionyl/Leucyl tRNA synthetase" evidence="10">
    <location>
        <begin position="10"/>
        <end position="367"/>
    </location>
</feature>
<evidence type="ECO:0000256" key="5">
    <source>
        <dbReference type="ARBA" id="ARBA00022741"/>
    </source>
</evidence>
<proteinExistence type="inferred from homology"/>
<feature type="domain" description="Methionyl-tRNA synthetase anticodon-binding" evidence="11">
    <location>
        <begin position="380"/>
        <end position="517"/>
    </location>
</feature>
<dbReference type="FunFam" id="2.170.220.10:FF:000002">
    <property type="entry name" value="Methionine--tRNA ligase"/>
    <property type="match status" value="1"/>
</dbReference>
<keyword evidence="3 9" id="KW-0963">Cytoplasm</keyword>
<evidence type="ECO:0000259" key="11">
    <source>
        <dbReference type="Pfam" id="PF19303"/>
    </source>
</evidence>
<dbReference type="InterPro" id="IPR014758">
    <property type="entry name" value="Met-tRNA_synth"/>
</dbReference>
<dbReference type="InterPro" id="IPR033911">
    <property type="entry name" value="MetRS_core"/>
</dbReference>
<evidence type="ECO:0000256" key="7">
    <source>
        <dbReference type="ARBA" id="ARBA00022917"/>
    </source>
</evidence>
<dbReference type="AlphaFoldDB" id="A0A420WQF5"/>
<comment type="catalytic activity">
    <reaction evidence="9">
        <text>tRNA(Met) + L-methionine + ATP = L-methionyl-tRNA(Met) + AMP + diphosphate</text>
        <dbReference type="Rhea" id="RHEA:13481"/>
        <dbReference type="Rhea" id="RHEA-COMP:9667"/>
        <dbReference type="Rhea" id="RHEA-COMP:9698"/>
        <dbReference type="ChEBI" id="CHEBI:30616"/>
        <dbReference type="ChEBI" id="CHEBI:33019"/>
        <dbReference type="ChEBI" id="CHEBI:57844"/>
        <dbReference type="ChEBI" id="CHEBI:78442"/>
        <dbReference type="ChEBI" id="CHEBI:78530"/>
        <dbReference type="ChEBI" id="CHEBI:456215"/>
        <dbReference type="EC" id="6.1.1.10"/>
    </reaction>
</comment>
<evidence type="ECO:0000256" key="8">
    <source>
        <dbReference type="ARBA" id="ARBA00023146"/>
    </source>
</evidence>
<dbReference type="HAMAP" id="MF_01228">
    <property type="entry name" value="Met_tRNA_synth_type2"/>
    <property type="match status" value="1"/>
</dbReference>
<evidence type="ECO:0000256" key="6">
    <source>
        <dbReference type="ARBA" id="ARBA00022840"/>
    </source>
</evidence>
<feature type="short sequence motif" description="'HIGH' region" evidence="9">
    <location>
        <begin position="16"/>
        <end position="26"/>
    </location>
</feature>
<keyword evidence="6 9" id="KW-0067">ATP-binding</keyword>
<dbReference type="Gene3D" id="2.170.220.10">
    <property type="match status" value="1"/>
</dbReference>
<organism evidence="12 13">
    <name type="scientific">Oceanibaculum indicum</name>
    <dbReference type="NCBI Taxonomy" id="526216"/>
    <lineage>
        <taxon>Bacteria</taxon>
        <taxon>Pseudomonadati</taxon>
        <taxon>Pseudomonadota</taxon>
        <taxon>Alphaproteobacteria</taxon>
        <taxon>Rhodospirillales</taxon>
        <taxon>Oceanibaculaceae</taxon>
        <taxon>Oceanibaculum</taxon>
    </lineage>
</organism>
<evidence type="ECO:0000259" key="10">
    <source>
        <dbReference type="Pfam" id="PF09334"/>
    </source>
</evidence>
<dbReference type="InterPro" id="IPR014729">
    <property type="entry name" value="Rossmann-like_a/b/a_fold"/>
</dbReference>
<comment type="subunit">
    <text evidence="9">Monomer.</text>
</comment>
<dbReference type="GO" id="GO:0004825">
    <property type="term" value="F:methionine-tRNA ligase activity"/>
    <property type="evidence" value="ECO:0007669"/>
    <property type="project" value="UniProtKB-UniRule"/>
</dbReference>
<comment type="caution">
    <text evidence="9">Lacks conserved residue(s) required for the propagation of feature annotation.</text>
</comment>
<keyword evidence="8 9" id="KW-0030">Aminoacyl-tRNA synthetase</keyword>
<dbReference type="PANTHER" id="PTHR43326:SF1">
    <property type="entry name" value="METHIONINE--TRNA LIGASE, MITOCHONDRIAL"/>
    <property type="match status" value="1"/>
</dbReference>
<keyword evidence="7 9" id="KW-0648">Protein biosynthesis</keyword>
<comment type="similarity">
    <text evidence="9">Belongs to the class-I aminoacyl-tRNA synthetase family. MetG type 2B subfamily.</text>
</comment>
<dbReference type="Gene3D" id="3.40.50.620">
    <property type="entry name" value="HUPs"/>
    <property type="match status" value="1"/>
</dbReference>
<reference evidence="12 13" key="1">
    <citation type="submission" date="2018-10" db="EMBL/GenBank/DDBJ databases">
        <title>Comparative analysis of microorganisms from saline springs in Andes Mountain Range, Colombia.</title>
        <authorList>
            <person name="Rubin E."/>
        </authorList>
    </citation>
    <scope>NUCLEOTIDE SEQUENCE [LARGE SCALE GENOMIC DNA]</scope>
    <source>
        <strain evidence="12 13">USBA 36</strain>
    </source>
</reference>
<dbReference type="GO" id="GO:0006431">
    <property type="term" value="P:methionyl-tRNA aminoacylation"/>
    <property type="evidence" value="ECO:0007669"/>
    <property type="project" value="UniProtKB-UniRule"/>
</dbReference>
<dbReference type="GO" id="GO:0005737">
    <property type="term" value="C:cytoplasm"/>
    <property type="evidence" value="ECO:0007669"/>
    <property type="project" value="UniProtKB-SubCell"/>
</dbReference>
<evidence type="ECO:0000256" key="1">
    <source>
        <dbReference type="ARBA" id="ARBA00003314"/>
    </source>
</evidence>
<dbReference type="OrthoDB" id="9810191at2"/>
<comment type="caution">
    <text evidence="12">The sequence shown here is derived from an EMBL/GenBank/DDBJ whole genome shotgun (WGS) entry which is preliminary data.</text>
</comment>
<protein>
    <recommendedName>
        <fullName evidence="9">Methionine--tRNA ligase</fullName>
        <ecNumber evidence="9">6.1.1.10</ecNumber>
    </recommendedName>
    <alternativeName>
        <fullName evidence="9">Methionyl-tRNA synthetase</fullName>
        <shortName evidence="9">MetRS</shortName>
    </alternativeName>
</protein>
<dbReference type="InterPro" id="IPR015413">
    <property type="entry name" value="Methionyl/Leucyl_tRNA_Synth"/>
</dbReference>
<dbReference type="SUPFAM" id="SSF47323">
    <property type="entry name" value="Anticodon-binding domain of a subclass of class I aminoacyl-tRNA synthetases"/>
    <property type="match status" value="1"/>
</dbReference>
<evidence type="ECO:0000313" key="12">
    <source>
        <dbReference type="EMBL" id="RKQ73092.1"/>
    </source>
</evidence>
<accession>A0A420WQF5</accession>
<evidence type="ECO:0000256" key="4">
    <source>
        <dbReference type="ARBA" id="ARBA00022598"/>
    </source>
</evidence>
<dbReference type="CDD" id="cd00814">
    <property type="entry name" value="MetRS_core"/>
    <property type="match status" value="1"/>
</dbReference>
<dbReference type="InterPro" id="IPR009080">
    <property type="entry name" value="tRNAsynth_Ia_anticodon-bd"/>
</dbReference>
<evidence type="ECO:0000256" key="3">
    <source>
        <dbReference type="ARBA" id="ARBA00022490"/>
    </source>
</evidence>
<name>A0A420WQF5_9PROT</name>
<dbReference type="PRINTS" id="PR01041">
    <property type="entry name" value="TRNASYNTHMET"/>
</dbReference>
<comment type="subcellular location">
    <subcellularLocation>
        <location evidence="2 9">Cytoplasm</location>
    </subcellularLocation>
</comment>
<dbReference type="GO" id="GO:0005524">
    <property type="term" value="F:ATP binding"/>
    <property type="evidence" value="ECO:0007669"/>
    <property type="project" value="UniProtKB-UniRule"/>
</dbReference>
<dbReference type="Pfam" id="PF09334">
    <property type="entry name" value="tRNA-synt_1g"/>
    <property type="match status" value="1"/>
</dbReference>